<comment type="caution">
    <text evidence="2">The sequence shown here is derived from an EMBL/GenBank/DDBJ whole genome shotgun (WGS) entry which is preliminary data.</text>
</comment>
<proteinExistence type="predicted"/>
<evidence type="ECO:0000313" key="2">
    <source>
        <dbReference type="EMBL" id="KAL0061323.1"/>
    </source>
</evidence>
<keyword evidence="3" id="KW-1185">Reference proteome</keyword>
<evidence type="ECO:0000313" key="3">
    <source>
        <dbReference type="Proteomes" id="UP001437256"/>
    </source>
</evidence>
<gene>
    <name evidence="2" type="ORF">AAF712_011840</name>
</gene>
<dbReference type="Gene3D" id="2.80.10.50">
    <property type="match status" value="1"/>
</dbReference>
<protein>
    <recommendedName>
        <fullName evidence="1">Ricin B lectin domain-containing protein</fullName>
    </recommendedName>
</protein>
<dbReference type="InterPro" id="IPR000772">
    <property type="entry name" value="Ricin_B_lectin"/>
</dbReference>
<dbReference type="Proteomes" id="UP001437256">
    <property type="component" value="Unassembled WGS sequence"/>
</dbReference>
<dbReference type="SUPFAM" id="SSF50370">
    <property type="entry name" value="Ricin B-like lectins"/>
    <property type="match status" value="1"/>
</dbReference>
<evidence type="ECO:0000259" key="1">
    <source>
        <dbReference type="Pfam" id="PF14200"/>
    </source>
</evidence>
<name>A0ABR2ZKS1_9AGAR</name>
<sequence>MAPAQVIEGGATYRIVNVKSGTLVDLSQADFTSIIGYTRNDGSNQHWTLNWAGNAWHIQSQSNGSFLGLGGSGQPVDGVPLVAKADPTPWHIWQDSVNPEAYRIYIPFTTQNWDLYADGDATPGNRVTLWSAWSGVHQTWTFERV</sequence>
<dbReference type="CDD" id="cd23422">
    <property type="entry name" value="beta-trefoil_Ricin_MPL_CNL"/>
    <property type="match status" value="1"/>
</dbReference>
<organism evidence="2 3">
    <name type="scientific">Marasmius tenuissimus</name>
    <dbReference type="NCBI Taxonomy" id="585030"/>
    <lineage>
        <taxon>Eukaryota</taxon>
        <taxon>Fungi</taxon>
        <taxon>Dikarya</taxon>
        <taxon>Basidiomycota</taxon>
        <taxon>Agaricomycotina</taxon>
        <taxon>Agaricomycetes</taxon>
        <taxon>Agaricomycetidae</taxon>
        <taxon>Agaricales</taxon>
        <taxon>Marasmiineae</taxon>
        <taxon>Marasmiaceae</taxon>
        <taxon>Marasmius</taxon>
    </lineage>
</organism>
<reference evidence="2 3" key="1">
    <citation type="submission" date="2024-05" db="EMBL/GenBank/DDBJ databases">
        <title>A draft genome resource for the thread blight pathogen Marasmius tenuissimus strain MS-2.</title>
        <authorList>
            <person name="Yulfo-Soto G.E."/>
            <person name="Baruah I.K."/>
            <person name="Amoako-Attah I."/>
            <person name="Bukari Y."/>
            <person name="Meinhardt L.W."/>
            <person name="Bailey B.A."/>
            <person name="Cohen S.P."/>
        </authorList>
    </citation>
    <scope>NUCLEOTIDE SEQUENCE [LARGE SCALE GENOMIC DNA]</scope>
    <source>
        <strain evidence="2 3">MS-2</strain>
    </source>
</reference>
<feature type="domain" description="Ricin B lectin" evidence="1">
    <location>
        <begin position="9"/>
        <end position="81"/>
    </location>
</feature>
<accession>A0ABR2ZKS1</accession>
<dbReference type="Pfam" id="PF14200">
    <property type="entry name" value="RicinB_lectin_2"/>
    <property type="match status" value="1"/>
</dbReference>
<dbReference type="EMBL" id="JBBXMP010000139">
    <property type="protein sequence ID" value="KAL0061323.1"/>
    <property type="molecule type" value="Genomic_DNA"/>
</dbReference>
<dbReference type="InterPro" id="IPR035992">
    <property type="entry name" value="Ricin_B-like_lectins"/>
</dbReference>